<dbReference type="SUPFAM" id="SSF50405">
    <property type="entry name" value="Actin-crosslinking proteins"/>
    <property type="match status" value="2"/>
</dbReference>
<accession>A0A9R0UVD9</accession>
<evidence type="ECO:0000256" key="2">
    <source>
        <dbReference type="ARBA" id="ARBA00023295"/>
    </source>
</evidence>
<dbReference type="PROSITE" id="PS00659">
    <property type="entry name" value="GLYCOSYL_HYDROL_F5"/>
    <property type="match status" value="1"/>
</dbReference>
<dbReference type="GO" id="GO:0051017">
    <property type="term" value="P:actin filament bundle assembly"/>
    <property type="evidence" value="ECO:0007669"/>
    <property type="project" value="TreeGrafter"/>
</dbReference>
<gene>
    <name evidence="4" type="ORF">TRITD_1Av1G037520</name>
</gene>
<name>A0A9R0UVD9_TRITD</name>
<evidence type="ECO:0000259" key="3">
    <source>
        <dbReference type="Pfam" id="PF25490"/>
    </source>
</evidence>
<dbReference type="Pfam" id="PF25490">
    <property type="entry name" value="DUF7910"/>
    <property type="match status" value="2"/>
</dbReference>
<dbReference type="GO" id="GO:0051015">
    <property type="term" value="F:actin filament binding"/>
    <property type="evidence" value="ECO:0007669"/>
    <property type="project" value="InterPro"/>
</dbReference>
<sequence>MAVQPPNPASPVPLVRAANLGGWLVTEGWILPSLFDGIPNNDLRDDTQLQFRSVTQNAFIAAENGGGAALVANRASAFGWESFKLGRIDTNTFNFKVFNDQFVTIAGVNAVATAAMAGKTEMFQLLHNDVDKNRMRIRAPNGSFLQANKDGSMTANFGKSTTWGDDDPSVFVVTIVNWVPSIFDGIPNKDLLDGTQLQFKSVTQNAFVAAENGGGAALVANRPSASGWESFKLWRINHNTFNFKVSNNQFVTVSGVNVVATASAPGQTETFQLVRSYGDKNRMRIRASNGSFLQANKDGSVTANFGESTTWGDNDPSVFAVNIVNGPQGEYQICNGYGKDMATQVMNNHWSTYIVETDFAFMAANSLNAVRIPVGWWIASDPNPPAPFVGGSLQALDMRHNIHVIIDLHAAPGSQNPDAHSGGRDGSQTWGDSQIAQTVQVIDFLAARYAKRSSLLAVELMNEPVAPGVSLDSLKTYYQQGYNAVRRHSLTAYVIMSNRLSGFSLELLDFASQFNRVVLDMHYYALFDKKFDSFTVQDNIDYFNNFIASEINAINRPDGPLTFVGEWVAEWQVKDATKEDFQRFANAQMAVYRKATFGWAYWTYKNVNNHWSMQWMMDPYISLGNA</sequence>
<keyword evidence="5" id="KW-1185">Reference proteome</keyword>
<dbReference type="InterPro" id="IPR017853">
    <property type="entry name" value="GH"/>
</dbReference>
<dbReference type="GO" id="GO:0015629">
    <property type="term" value="C:actin cytoskeleton"/>
    <property type="evidence" value="ECO:0007669"/>
    <property type="project" value="TreeGrafter"/>
</dbReference>
<dbReference type="AlphaFoldDB" id="A0A9R0UVD9"/>
<feature type="domain" description="DUF7910" evidence="3">
    <location>
        <begin position="40"/>
        <end position="176"/>
    </location>
</feature>
<evidence type="ECO:0000313" key="4">
    <source>
        <dbReference type="EMBL" id="VAH02348.1"/>
    </source>
</evidence>
<dbReference type="Proteomes" id="UP000324705">
    <property type="component" value="Chromosome 1A"/>
</dbReference>
<dbReference type="Gene3D" id="2.80.10.50">
    <property type="match status" value="2"/>
</dbReference>
<dbReference type="GO" id="GO:0005975">
    <property type="term" value="P:carbohydrate metabolic process"/>
    <property type="evidence" value="ECO:0007669"/>
    <property type="project" value="InterPro"/>
</dbReference>
<dbReference type="InterPro" id="IPR008999">
    <property type="entry name" value="Actin-crosslinking"/>
</dbReference>
<protein>
    <recommendedName>
        <fullName evidence="3">DUF7910 domain-containing protein</fullName>
    </recommendedName>
</protein>
<dbReference type="InterPro" id="IPR010431">
    <property type="entry name" value="Fascin"/>
</dbReference>
<keyword evidence="1" id="KW-0378">Hydrolase</keyword>
<dbReference type="SUPFAM" id="SSF51445">
    <property type="entry name" value="(Trans)glycosidases"/>
    <property type="match status" value="1"/>
</dbReference>
<keyword evidence="2" id="KW-0326">Glycosidase</keyword>
<dbReference type="Gramene" id="TRITD1Av1G037520.4">
    <property type="protein sequence ID" value="TRITD1Av1G037520.4"/>
    <property type="gene ID" value="TRITD1Av1G037520"/>
</dbReference>
<dbReference type="GO" id="GO:0005737">
    <property type="term" value="C:cytoplasm"/>
    <property type="evidence" value="ECO:0007669"/>
    <property type="project" value="TreeGrafter"/>
</dbReference>
<dbReference type="CDD" id="cd00257">
    <property type="entry name" value="beta-trefoil_FSCN-like"/>
    <property type="match status" value="2"/>
</dbReference>
<dbReference type="FunFam" id="2.80.10.50:FF:000056">
    <property type="entry name" value="Glucan 1,3-beta-glucosidase A"/>
    <property type="match status" value="1"/>
</dbReference>
<proteinExistence type="predicted"/>
<dbReference type="InterPro" id="IPR018087">
    <property type="entry name" value="Glyco_hydro_5_CS"/>
</dbReference>
<dbReference type="GO" id="GO:0007163">
    <property type="term" value="P:establishment or maintenance of cell polarity"/>
    <property type="evidence" value="ECO:0007669"/>
    <property type="project" value="TreeGrafter"/>
</dbReference>
<dbReference type="PANTHER" id="PTHR10551">
    <property type="entry name" value="FASCIN"/>
    <property type="match status" value="1"/>
</dbReference>
<evidence type="ECO:0000313" key="5">
    <source>
        <dbReference type="Proteomes" id="UP000324705"/>
    </source>
</evidence>
<evidence type="ECO:0000256" key="1">
    <source>
        <dbReference type="ARBA" id="ARBA00022801"/>
    </source>
</evidence>
<dbReference type="GO" id="GO:0016477">
    <property type="term" value="P:cell migration"/>
    <property type="evidence" value="ECO:0007669"/>
    <property type="project" value="TreeGrafter"/>
</dbReference>
<dbReference type="PANTHER" id="PTHR10551:SF31">
    <property type="entry name" value="MANNAN ENDO-1,4-BETA-MANNOSIDASE"/>
    <property type="match status" value="1"/>
</dbReference>
<organism evidence="4 5">
    <name type="scientific">Triticum turgidum subsp. durum</name>
    <name type="common">Durum wheat</name>
    <name type="synonym">Triticum durum</name>
    <dbReference type="NCBI Taxonomy" id="4567"/>
    <lineage>
        <taxon>Eukaryota</taxon>
        <taxon>Viridiplantae</taxon>
        <taxon>Streptophyta</taxon>
        <taxon>Embryophyta</taxon>
        <taxon>Tracheophyta</taxon>
        <taxon>Spermatophyta</taxon>
        <taxon>Magnoliopsida</taxon>
        <taxon>Liliopsida</taxon>
        <taxon>Poales</taxon>
        <taxon>Poaceae</taxon>
        <taxon>BOP clade</taxon>
        <taxon>Pooideae</taxon>
        <taxon>Triticodae</taxon>
        <taxon>Triticeae</taxon>
        <taxon>Triticinae</taxon>
        <taxon>Triticum</taxon>
    </lineage>
</organism>
<feature type="domain" description="DUF7910" evidence="3">
    <location>
        <begin position="188"/>
        <end position="324"/>
    </location>
</feature>
<dbReference type="InterPro" id="IPR057232">
    <property type="entry name" value="DUF7910"/>
</dbReference>
<reference evidence="4 5" key="1">
    <citation type="submission" date="2017-09" db="EMBL/GenBank/DDBJ databases">
        <authorList>
            <consortium name="International Durum Wheat Genome Sequencing Consortium (IDWGSC)"/>
            <person name="Milanesi L."/>
        </authorList>
    </citation>
    <scope>NUCLEOTIDE SEQUENCE [LARGE SCALE GENOMIC DNA]</scope>
    <source>
        <strain evidence="5">cv. Svevo</strain>
    </source>
</reference>
<dbReference type="GO" id="GO:0004553">
    <property type="term" value="F:hydrolase activity, hydrolyzing O-glycosyl compounds"/>
    <property type="evidence" value="ECO:0007669"/>
    <property type="project" value="InterPro"/>
</dbReference>
<dbReference type="EMBL" id="LT934111">
    <property type="protein sequence ID" value="VAH02348.1"/>
    <property type="molecule type" value="Genomic_DNA"/>
</dbReference>
<dbReference type="Gene3D" id="3.20.20.80">
    <property type="entry name" value="Glycosidases"/>
    <property type="match status" value="1"/>
</dbReference>